<dbReference type="GO" id="GO:0019748">
    <property type="term" value="P:secondary metabolic process"/>
    <property type="evidence" value="ECO:0007669"/>
    <property type="project" value="TreeGrafter"/>
</dbReference>
<dbReference type="PANTHER" id="PTHR21240:SF29">
    <property type="entry name" value="AMIDOHYDROLASE-RELATED DOMAIN-CONTAINING PROTEIN"/>
    <property type="match status" value="1"/>
</dbReference>
<dbReference type="Proteomes" id="UP000595636">
    <property type="component" value="Chromosome"/>
</dbReference>
<name>A0A7T7L4J1_9ACTN</name>
<dbReference type="EMBL" id="CP066831">
    <property type="protein sequence ID" value="QQM46310.1"/>
    <property type="molecule type" value="Genomic_DNA"/>
</dbReference>
<gene>
    <name evidence="7" type="ORF">JEQ17_47515</name>
</gene>
<dbReference type="RefSeq" id="WP_200401143.1">
    <property type="nucleotide sequence ID" value="NZ_CP066831.1"/>
</dbReference>
<dbReference type="GO" id="GO:0046872">
    <property type="term" value="F:metal ion binding"/>
    <property type="evidence" value="ECO:0007669"/>
    <property type="project" value="UniProtKB-KW"/>
</dbReference>
<dbReference type="Gene3D" id="3.20.20.140">
    <property type="entry name" value="Metal-dependent hydrolases"/>
    <property type="match status" value="1"/>
</dbReference>
<dbReference type="EC" id="4.1.1.52" evidence="5"/>
<dbReference type="InterPro" id="IPR032466">
    <property type="entry name" value="Metal_Hydrolase"/>
</dbReference>
<dbReference type="SUPFAM" id="SSF51556">
    <property type="entry name" value="Metallo-dependent hydrolases"/>
    <property type="match status" value="1"/>
</dbReference>
<keyword evidence="7" id="KW-0378">Hydrolase</keyword>
<evidence type="ECO:0000256" key="3">
    <source>
        <dbReference type="ARBA" id="ARBA00023239"/>
    </source>
</evidence>
<dbReference type="KEGG" id="slf:JEQ17_47515"/>
<dbReference type="GO" id="GO:0016787">
    <property type="term" value="F:hydrolase activity"/>
    <property type="evidence" value="ECO:0007669"/>
    <property type="project" value="UniProtKB-KW"/>
</dbReference>
<keyword evidence="3" id="KW-0456">Lyase</keyword>
<dbReference type="Pfam" id="PF04909">
    <property type="entry name" value="Amidohydro_2"/>
    <property type="match status" value="1"/>
</dbReference>
<dbReference type="GO" id="GO:0005829">
    <property type="term" value="C:cytosol"/>
    <property type="evidence" value="ECO:0007669"/>
    <property type="project" value="TreeGrafter"/>
</dbReference>
<dbReference type="InterPro" id="IPR032465">
    <property type="entry name" value="ACMSD"/>
</dbReference>
<dbReference type="AlphaFoldDB" id="A0A7T7L4J1"/>
<comment type="catalytic activity">
    <reaction evidence="4">
        <text>6-methylsalicylate + H(+) = 3-methylphenol + CO2</text>
        <dbReference type="Rhea" id="RHEA:23112"/>
        <dbReference type="ChEBI" id="CHEBI:15378"/>
        <dbReference type="ChEBI" id="CHEBI:16526"/>
        <dbReference type="ChEBI" id="CHEBI:17231"/>
        <dbReference type="ChEBI" id="CHEBI:36658"/>
        <dbReference type="EC" id="4.1.1.52"/>
    </reaction>
    <physiologicalReaction direction="left-to-right" evidence="4">
        <dbReference type="Rhea" id="RHEA:23113"/>
    </physiologicalReaction>
</comment>
<evidence type="ECO:0000256" key="4">
    <source>
        <dbReference type="ARBA" id="ARBA00036832"/>
    </source>
</evidence>
<keyword evidence="2" id="KW-0862">Zinc</keyword>
<evidence type="ECO:0000259" key="6">
    <source>
        <dbReference type="Pfam" id="PF04909"/>
    </source>
</evidence>
<reference evidence="7 8" key="1">
    <citation type="submission" date="2020-12" db="EMBL/GenBank/DDBJ databases">
        <title>A novel species.</title>
        <authorList>
            <person name="Li K."/>
        </authorList>
    </citation>
    <scope>NUCLEOTIDE SEQUENCE [LARGE SCALE GENOMIC DNA]</scope>
    <source>
        <strain evidence="7 8">ZYC-3</strain>
    </source>
</reference>
<dbReference type="GO" id="GO:0047596">
    <property type="term" value="F:6-methylsalicylate decarboxylase activity"/>
    <property type="evidence" value="ECO:0007669"/>
    <property type="project" value="UniProtKB-EC"/>
</dbReference>
<organism evidence="7 8">
    <name type="scientific">Streptomyces liliifuscus</name>
    <dbReference type="NCBI Taxonomy" id="2797636"/>
    <lineage>
        <taxon>Bacteria</taxon>
        <taxon>Bacillati</taxon>
        <taxon>Actinomycetota</taxon>
        <taxon>Actinomycetes</taxon>
        <taxon>Kitasatosporales</taxon>
        <taxon>Streptomycetaceae</taxon>
        <taxon>Streptomyces</taxon>
    </lineage>
</organism>
<keyword evidence="1" id="KW-0479">Metal-binding</keyword>
<sequence length="353" mass="38146">MTATERAGRDNDRKRMTMVNPENDVASAVARLRRRSGGDLIDIHAHYTPPLTEAELARLLASFRAGHFTAPPAGPWSVESALEFMDGHGISVQMLSNPNRLAPDEAKSYNDFGAKVVREHPDRFGLLANLPLIDPVAAVAEVDRAIEELGADGFVLITNYDGAYLGDPRFTDVFAALDEKQATVLLHPVVPAGFAGLACGRPGPVIEFPMDTARTIVDAIYARVFLDFPNINFVISHAGGVLPVLAERIGSTGLLPWVSNSRGVTKDEVRQQIARLFYDTALATSPNALLPLLEVTSPDHIVFGSDYPPGNVELIESHIDALSRTTILTDRQLAQFSATAKTLFPSLAARSDA</sequence>
<protein>
    <recommendedName>
        <fullName evidence="5">6-methylsalicylate decarboxylase</fullName>
        <ecNumber evidence="5">4.1.1.52</ecNumber>
    </recommendedName>
</protein>
<keyword evidence="8" id="KW-1185">Reference proteome</keyword>
<dbReference type="InterPro" id="IPR006680">
    <property type="entry name" value="Amidohydro-rel"/>
</dbReference>
<evidence type="ECO:0000256" key="2">
    <source>
        <dbReference type="ARBA" id="ARBA00022833"/>
    </source>
</evidence>
<proteinExistence type="predicted"/>
<dbReference type="PANTHER" id="PTHR21240">
    <property type="entry name" value="2-AMINO-3-CARBOXYLMUCONATE-6-SEMIALDEHYDE DECARBOXYLASE"/>
    <property type="match status" value="1"/>
</dbReference>
<evidence type="ECO:0000256" key="5">
    <source>
        <dbReference type="ARBA" id="ARBA00038889"/>
    </source>
</evidence>
<accession>A0A7T7L4J1</accession>
<feature type="domain" description="Amidohydrolase-related" evidence="6">
    <location>
        <begin position="41"/>
        <end position="309"/>
    </location>
</feature>
<evidence type="ECO:0000313" key="7">
    <source>
        <dbReference type="EMBL" id="QQM46310.1"/>
    </source>
</evidence>
<evidence type="ECO:0000256" key="1">
    <source>
        <dbReference type="ARBA" id="ARBA00022723"/>
    </source>
</evidence>
<evidence type="ECO:0000313" key="8">
    <source>
        <dbReference type="Proteomes" id="UP000595636"/>
    </source>
</evidence>